<keyword evidence="1" id="KW-1133">Transmembrane helix</keyword>
<accession>A0A7J6UIJ4</accession>
<feature type="non-terminal residue" evidence="2">
    <location>
        <position position="1"/>
    </location>
</feature>
<keyword evidence="3" id="KW-1185">Reference proteome</keyword>
<evidence type="ECO:0000313" key="2">
    <source>
        <dbReference type="EMBL" id="KAF4757099.1"/>
    </source>
</evidence>
<feature type="transmembrane region" description="Helical" evidence="1">
    <location>
        <begin position="38"/>
        <end position="58"/>
    </location>
</feature>
<dbReference type="Proteomes" id="UP000553632">
    <property type="component" value="Unassembled WGS sequence"/>
</dbReference>
<protein>
    <submittedName>
        <fullName evidence="2">Uncharacterized protein</fullName>
    </submittedName>
</protein>
<dbReference type="AlphaFoldDB" id="A0A7J6UIJ4"/>
<evidence type="ECO:0000313" key="3">
    <source>
        <dbReference type="Proteomes" id="UP000553632"/>
    </source>
</evidence>
<keyword evidence="1" id="KW-0472">Membrane</keyword>
<gene>
    <name evidence="2" type="ORF">FOZ63_029273</name>
</gene>
<comment type="caution">
    <text evidence="2">The sequence shown here is derived from an EMBL/GenBank/DDBJ whole genome shotgun (WGS) entry which is preliminary data.</text>
</comment>
<reference evidence="2 3" key="1">
    <citation type="submission" date="2020-04" db="EMBL/GenBank/DDBJ databases">
        <title>Perkinsus olseni comparative genomics.</title>
        <authorList>
            <person name="Bogema D.R."/>
        </authorList>
    </citation>
    <scope>NUCLEOTIDE SEQUENCE [LARGE SCALE GENOMIC DNA]</scope>
    <source>
        <strain evidence="2 3">ATCC PRA-207</strain>
    </source>
</reference>
<dbReference type="EMBL" id="JABANO010003045">
    <property type="protein sequence ID" value="KAF4757099.1"/>
    <property type="molecule type" value="Genomic_DNA"/>
</dbReference>
<organism evidence="2 3">
    <name type="scientific">Perkinsus olseni</name>
    <name type="common">Perkinsus atlanticus</name>
    <dbReference type="NCBI Taxonomy" id="32597"/>
    <lineage>
        <taxon>Eukaryota</taxon>
        <taxon>Sar</taxon>
        <taxon>Alveolata</taxon>
        <taxon>Perkinsozoa</taxon>
        <taxon>Perkinsea</taxon>
        <taxon>Perkinsida</taxon>
        <taxon>Perkinsidae</taxon>
        <taxon>Perkinsus</taxon>
    </lineage>
</organism>
<evidence type="ECO:0000256" key="1">
    <source>
        <dbReference type="SAM" id="Phobius"/>
    </source>
</evidence>
<name>A0A7J6UIJ4_PEROL</name>
<proteinExistence type="predicted"/>
<keyword evidence="1" id="KW-0812">Transmembrane</keyword>
<sequence length="142" mass="16152">SCIIYAISGFGNAILYHIIWNLLGEIFPQWCDGSVVTATIHLSILSPAMALAQLLVLWRSANVKLFCAVLITCFPTTIVFTMLLRKWSNEADILKAVLGVLLFLVGIWQLINEFWSELRKCEIARFFPCIRYVACSSRLMHR</sequence>
<feature type="transmembrane region" description="Helical" evidence="1">
    <location>
        <begin position="96"/>
        <end position="115"/>
    </location>
</feature>
<feature type="transmembrane region" description="Helical" evidence="1">
    <location>
        <begin position="65"/>
        <end position="84"/>
    </location>
</feature>